<evidence type="ECO:0000259" key="10">
    <source>
        <dbReference type="PROSITE" id="PS51192"/>
    </source>
</evidence>
<dbReference type="EC" id="3.1.-.-" evidence="8 9"/>
<dbReference type="Pfam" id="PF00929">
    <property type="entry name" value="RNase_T"/>
    <property type="match status" value="1"/>
</dbReference>
<dbReference type="SUPFAM" id="SSF52540">
    <property type="entry name" value="P-loop containing nucleoside triphosphate hydrolases"/>
    <property type="match status" value="1"/>
</dbReference>
<dbReference type="SUPFAM" id="SSF53098">
    <property type="entry name" value="Ribonuclease H-like"/>
    <property type="match status" value="1"/>
</dbReference>
<keyword evidence="14" id="KW-1185">Reference proteome</keyword>
<evidence type="ECO:0000256" key="6">
    <source>
        <dbReference type="ARBA" id="ARBA00022840"/>
    </source>
</evidence>
<dbReference type="PROSITE" id="PS51194">
    <property type="entry name" value="HELICASE_CTER"/>
    <property type="match status" value="1"/>
</dbReference>
<evidence type="ECO:0000313" key="13">
    <source>
        <dbReference type="EMBL" id="SDI28165.1"/>
    </source>
</evidence>
<evidence type="ECO:0000313" key="14">
    <source>
        <dbReference type="Proteomes" id="UP000198853"/>
    </source>
</evidence>
<evidence type="ECO:0000256" key="2">
    <source>
        <dbReference type="ARBA" id="ARBA00022722"/>
    </source>
</evidence>
<dbReference type="Gene3D" id="3.40.50.300">
    <property type="entry name" value="P-loop containing nucleotide triphosphate hydrolases"/>
    <property type="match status" value="2"/>
</dbReference>
<comment type="catalytic activity">
    <reaction evidence="7">
        <text>ATP + H2O = ADP + phosphate + H(+)</text>
        <dbReference type="Rhea" id="RHEA:13065"/>
        <dbReference type="ChEBI" id="CHEBI:15377"/>
        <dbReference type="ChEBI" id="CHEBI:15378"/>
        <dbReference type="ChEBI" id="CHEBI:30616"/>
        <dbReference type="ChEBI" id="CHEBI:43474"/>
        <dbReference type="ChEBI" id="CHEBI:456216"/>
        <dbReference type="EC" id="5.6.2.3"/>
    </reaction>
</comment>
<dbReference type="InterPro" id="IPR012337">
    <property type="entry name" value="RNaseH-like_sf"/>
</dbReference>
<evidence type="ECO:0000256" key="4">
    <source>
        <dbReference type="ARBA" id="ARBA00022801"/>
    </source>
</evidence>
<dbReference type="GO" id="GO:0043139">
    <property type="term" value="F:5'-3' DNA helicase activity"/>
    <property type="evidence" value="ECO:0007669"/>
    <property type="project" value="UniProtKB-EC"/>
</dbReference>
<dbReference type="InterPro" id="IPR001650">
    <property type="entry name" value="Helicase_C-like"/>
</dbReference>
<feature type="domain" description="Helicase ATP-binding" evidence="10">
    <location>
        <begin position="270"/>
        <end position="500"/>
    </location>
</feature>
<dbReference type="SMART" id="SM00487">
    <property type="entry name" value="DEXDc"/>
    <property type="match status" value="1"/>
</dbReference>
<dbReference type="PROSITE" id="PS51192">
    <property type="entry name" value="HELICASE_ATP_BIND_1"/>
    <property type="match status" value="1"/>
</dbReference>
<keyword evidence="6 8" id="KW-0067">ATP-binding</keyword>
<evidence type="ECO:0000256" key="3">
    <source>
        <dbReference type="ARBA" id="ARBA00022741"/>
    </source>
</evidence>
<dbReference type="EMBL" id="FNEN01000001">
    <property type="protein sequence ID" value="SDI28165.1"/>
    <property type="molecule type" value="Genomic_DNA"/>
</dbReference>
<dbReference type="PANTHER" id="PTHR11472:SF34">
    <property type="entry name" value="REGULATOR OF TELOMERE ELONGATION HELICASE 1"/>
    <property type="match status" value="1"/>
</dbReference>
<evidence type="ECO:0000256" key="8">
    <source>
        <dbReference type="HAMAP-Rule" id="MF_02206"/>
    </source>
</evidence>
<dbReference type="HAMAP" id="MF_02206">
    <property type="entry name" value="DinG_exonucl"/>
    <property type="match status" value="1"/>
</dbReference>
<keyword evidence="2 8" id="KW-0540">Nuclease</keyword>
<dbReference type="GO" id="GO:0016887">
    <property type="term" value="F:ATP hydrolysis activity"/>
    <property type="evidence" value="ECO:0007669"/>
    <property type="project" value="RHEA"/>
</dbReference>
<evidence type="ECO:0000256" key="9">
    <source>
        <dbReference type="RuleBase" id="RU364106"/>
    </source>
</evidence>
<dbReference type="GO" id="GO:0003887">
    <property type="term" value="F:DNA-directed DNA polymerase activity"/>
    <property type="evidence" value="ECO:0007669"/>
    <property type="project" value="InterPro"/>
</dbReference>
<dbReference type="InterPro" id="IPR006555">
    <property type="entry name" value="ATP-dep_Helicase_C"/>
</dbReference>
<dbReference type="InterPro" id="IPR014013">
    <property type="entry name" value="Helic_SF1/SF2_ATP-bd_DinG/Rad3"/>
</dbReference>
<feature type="domain" description="Helicase C-terminal" evidence="12">
    <location>
        <begin position="741"/>
        <end position="916"/>
    </location>
</feature>
<feature type="short sequence motif" description="DEAH box" evidence="8">
    <location>
        <begin position="463"/>
        <end position="466"/>
    </location>
</feature>
<dbReference type="Gene3D" id="3.30.420.10">
    <property type="entry name" value="Ribonuclease H-like superfamily/Ribonuclease H"/>
    <property type="match status" value="1"/>
</dbReference>
<dbReference type="InterPro" id="IPR011545">
    <property type="entry name" value="DEAD/DEAH_box_helicase_dom"/>
</dbReference>
<dbReference type="SMART" id="SM00491">
    <property type="entry name" value="HELICc2"/>
    <property type="match status" value="1"/>
</dbReference>
<proteinExistence type="inferred from homology"/>
<reference evidence="13 14" key="1">
    <citation type="submission" date="2016-10" db="EMBL/GenBank/DDBJ databases">
        <authorList>
            <person name="de Groot N.N."/>
        </authorList>
    </citation>
    <scope>NUCLEOTIDE SEQUENCE [LARGE SCALE GENOMIC DNA]</scope>
    <source>
        <strain evidence="13 14">DSM 21771</strain>
    </source>
</reference>
<dbReference type="NCBIfam" id="TIGR00573">
    <property type="entry name" value="dnaq"/>
    <property type="match status" value="1"/>
</dbReference>
<keyword evidence="4 8" id="KW-0378">Hydrolase</keyword>
<evidence type="ECO:0000259" key="11">
    <source>
        <dbReference type="PROSITE" id="PS51193"/>
    </source>
</evidence>
<dbReference type="SMART" id="SM00479">
    <property type="entry name" value="EXOIII"/>
    <property type="match status" value="1"/>
</dbReference>
<dbReference type="InterPro" id="IPR006310">
    <property type="entry name" value="DinG"/>
</dbReference>
<keyword evidence="3 8" id="KW-0547">Nucleotide-binding</keyword>
<evidence type="ECO:0000259" key="12">
    <source>
        <dbReference type="PROSITE" id="PS51194"/>
    </source>
</evidence>
<keyword evidence="13" id="KW-0347">Helicase</keyword>
<dbReference type="Proteomes" id="UP000198853">
    <property type="component" value="Unassembled WGS sequence"/>
</dbReference>
<dbReference type="NCBIfam" id="TIGR01407">
    <property type="entry name" value="dinG_rel"/>
    <property type="match status" value="1"/>
</dbReference>
<dbReference type="Pfam" id="PF13307">
    <property type="entry name" value="Helicase_C_2"/>
    <property type="match status" value="1"/>
</dbReference>
<dbReference type="InterPro" id="IPR036397">
    <property type="entry name" value="RNaseH_sf"/>
</dbReference>
<feature type="domain" description="Helicase ATP-binding" evidence="11">
    <location>
        <begin position="248"/>
        <end position="534"/>
    </location>
</feature>
<dbReference type="NCBIfam" id="NF005981">
    <property type="entry name" value="PRK08074.1"/>
    <property type="match status" value="1"/>
</dbReference>
<comment type="cofactor">
    <cofactor evidence="1">
        <name>[4Fe-4S] cluster</name>
        <dbReference type="ChEBI" id="CHEBI:49883"/>
    </cofactor>
</comment>
<keyword evidence="5 8" id="KW-0269">Exonuclease</keyword>
<evidence type="ECO:0000256" key="5">
    <source>
        <dbReference type="ARBA" id="ARBA00022839"/>
    </source>
</evidence>
<dbReference type="OrthoDB" id="9803913at2"/>
<dbReference type="PANTHER" id="PTHR11472">
    <property type="entry name" value="DNA REPAIR DEAD HELICASE RAD3/XP-D SUBFAMILY MEMBER"/>
    <property type="match status" value="1"/>
</dbReference>
<sequence length="932" mass="106241">MNRFVVVDVETTGNRPRHHDRVIEIGVAIVEDMQVTKTRSSLVQYEQEIPAFIARLTGITEKELSEAPTFEDLAPELLHDLDGAFLVAHNIDFDLQFLNNEFDRAGYGAFQGPVLDTVEMARMLLPTLADYRLPSLAEHFNISHAQAHRAGSDAEATARLMIRMMEKIQALPAITLEQLEPYTAYMREGLHFYVYETMKAKRQRHQKNDDDYDIYRGLALKKQKEQPPPPAREGISLTTEEFFGSDGALANASPSFEERTSQVEMAQKVGEVFAEEKYLLVEAATGTGKTLAYLFPAVAKSRKTRRPVVIATETIALQQQIKARDVPLLEKALDTVIEATVLKGRRHYLCLHKFKHFMEKQLPASYDEQLTAAQILVWLTDTETGDVEELNLPNGGYKLWEDLKSDPESCTQGNCSFFPHCFYPRAKANARGADMIITNHAQLFTDHFQDTRILPAYDYVIADEAHHLEEAAGRHLGTSSSYQHFMRLYNRFGVQESAGLFSNLEVFIETHADAFSTEWLRERKGELQSLQQEWQQLFNALQTALVKKSNQRKSYMYHPKDILDDLIHEQWKRVEMGGKELVRAWRNFVDVARKEGFGTHEEPLLQKVKTLCNDMEEAHNALASLLVEQEDAQQVYWAESDAEQRPDRLRLYRRPLNIREQLADDFFPTAKSIVFTSATLTVKGSFHYLLEQLGLGDEETDCLQLASPFQHEKQAQLLVPKDFPEVRADGEERFTEEATRFIAQLSPIVSGRILVLFTSYQMLKNAYRMLKPYMDALDYTLLAQGVSGDNRAKLMKQFRSLERSILLGTNTFWEGVDLPGDDVRALVIVRLPFTPPDDPVYTAKAEEIEANGGSAFSQLALPQAVLRFKQGFGRLIRTKNDRGLIFVLDKRLIKARYGKVFLRSLPEVPTFYADGHELLARAADFYERGEGE</sequence>
<name>A0A1G8JA92_9BACI</name>
<evidence type="ECO:0000256" key="1">
    <source>
        <dbReference type="ARBA" id="ARBA00001966"/>
    </source>
</evidence>
<evidence type="ECO:0000256" key="7">
    <source>
        <dbReference type="ARBA" id="ARBA00048954"/>
    </source>
</evidence>
<dbReference type="InterPro" id="IPR045028">
    <property type="entry name" value="DinG/Rad3-like"/>
</dbReference>
<dbReference type="GO" id="GO:0003677">
    <property type="term" value="F:DNA binding"/>
    <property type="evidence" value="ECO:0007669"/>
    <property type="project" value="InterPro"/>
</dbReference>
<comment type="function">
    <text evidence="8 9">3'-5' exonuclease.</text>
</comment>
<dbReference type="CDD" id="cd06127">
    <property type="entry name" value="DEDDh"/>
    <property type="match status" value="1"/>
</dbReference>
<protein>
    <recommendedName>
        <fullName evidence="8 9">3'-5' exonuclease DinG</fullName>
        <ecNumber evidence="8 9">3.1.-.-</ecNumber>
    </recommendedName>
</protein>
<dbReference type="AlphaFoldDB" id="A0A1G8JA92"/>
<dbReference type="InterPro" id="IPR027417">
    <property type="entry name" value="P-loop_NTPase"/>
</dbReference>
<organism evidence="13 14">
    <name type="scientific">Natribacillus halophilus</name>
    <dbReference type="NCBI Taxonomy" id="549003"/>
    <lineage>
        <taxon>Bacteria</taxon>
        <taxon>Bacillati</taxon>
        <taxon>Bacillota</taxon>
        <taxon>Bacilli</taxon>
        <taxon>Bacillales</taxon>
        <taxon>Bacillaceae</taxon>
        <taxon>Natribacillus</taxon>
    </lineage>
</organism>
<dbReference type="InterPro" id="IPR013520">
    <property type="entry name" value="Ribonucl_H"/>
</dbReference>
<dbReference type="GO" id="GO:0008408">
    <property type="term" value="F:3'-5' exonuclease activity"/>
    <property type="evidence" value="ECO:0007669"/>
    <property type="project" value="UniProtKB-UniRule"/>
</dbReference>
<dbReference type="GO" id="GO:0006260">
    <property type="term" value="P:DNA replication"/>
    <property type="evidence" value="ECO:0007669"/>
    <property type="project" value="InterPro"/>
</dbReference>
<accession>A0A1G8JA92</accession>
<gene>
    <name evidence="8 9" type="primary">dinG</name>
    <name evidence="13" type="ORF">SAMN04488123_101125</name>
</gene>
<dbReference type="GO" id="GO:0005524">
    <property type="term" value="F:ATP binding"/>
    <property type="evidence" value="ECO:0007669"/>
    <property type="project" value="UniProtKB-UniRule"/>
</dbReference>
<dbReference type="Pfam" id="PF00270">
    <property type="entry name" value="DEAD"/>
    <property type="match status" value="1"/>
</dbReference>
<dbReference type="InterPro" id="IPR006054">
    <property type="entry name" value="DnaQ"/>
</dbReference>
<comment type="similarity">
    <text evidence="8 9">Belongs to the helicase family. DinG subfamily. Type 2 sub-subfamily.</text>
</comment>
<dbReference type="PROSITE" id="PS51193">
    <property type="entry name" value="HELICASE_ATP_BIND_2"/>
    <property type="match status" value="1"/>
</dbReference>
<dbReference type="FunFam" id="3.30.420.10:FF:000045">
    <property type="entry name" value="3'-5' exonuclease DinG"/>
    <property type="match status" value="1"/>
</dbReference>
<dbReference type="InterPro" id="IPR014001">
    <property type="entry name" value="Helicase_ATP-bd"/>
</dbReference>
<feature type="binding site" evidence="8">
    <location>
        <begin position="283"/>
        <end position="290"/>
    </location>
    <ligand>
        <name>ATP</name>
        <dbReference type="ChEBI" id="CHEBI:30616"/>
    </ligand>
</feature>
<dbReference type="RefSeq" id="WP_090395618.1">
    <property type="nucleotide sequence ID" value="NZ_FNEN01000001.1"/>
</dbReference>